<evidence type="ECO:0000313" key="2">
    <source>
        <dbReference type="Proteomes" id="UP001060215"/>
    </source>
</evidence>
<keyword evidence="2" id="KW-1185">Reference proteome</keyword>
<feature type="non-terminal residue" evidence="1">
    <location>
        <position position="144"/>
    </location>
</feature>
<sequence length="144" mass="16512">GTKTIEGLILDLPELKEDMRTKHANNAQPHFEDFPGKSTMIFEGSSSKRRRLGFLSWLPINSSLMESDEAVLETDAFSPMLKLRILQLYNVPLSGGYDEFPKKLRWLCWHGFPLTFIPNDFPLENMVVLDLPHSSLRQFCKGTK</sequence>
<feature type="non-terminal residue" evidence="1">
    <location>
        <position position="1"/>
    </location>
</feature>
<gene>
    <name evidence="1" type="ORF">LOK49_LG03G03311</name>
</gene>
<evidence type="ECO:0000313" key="1">
    <source>
        <dbReference type="EMBL" id="KAI8023825.1"/>
    </source>
</evidence>
<proteinExistence type="predicted"/>
<dbReference type="Proteomes" id="UP001060215">
    <property type="component" value="Chromosome 6"/>
</dbReference>
<name>A0ACC0IEL0_9ERIC</name>
<reference evidence="1 2" key="1">
    <citation type="journal article" date="2022" name="Plant J.">
        <title>Chromosome-level genome of Camellia lanceoleosa provides a valuable resource for understanding genome evolution and self-incompatibility.</title>
        <authorList>
            <person name="Gong W."/>
            <person name="Xiao S."/>
            <person name="Wang L."/>
            <person name="Liao Z."/>
            <person name="Chang Y."/>
            <person name="Mo W."/>
            <person name="Hu G."/>
            <person name="Li W."/>
            <person name="Zhao G."/>
            <person name="Zhu H."/>
            <person name="Hu X."/>
            <person name="Ji K."/>
            <person name="Xiang X."/>
            <person name="Song Q."/>
            <person name="Yuan D."/>
            <person name="Jin S."/>
            <person name="Zhang L."/>
        </authorList>
    </citation>
    <scope>NUCLEOTIDE SEQUENCE [LARGE SCALE GENOMIC DNA]</scope>
    <source>
        <strain evidence="1">SQ_2022a</strain>
    </source>
</reference>
<accession>A0ACC0IEL0</accession>
<dbReference type="EMBL" id="CM045763">
    <property type="protein sequence ID" value="KAI8023825.1"/>
    <property type="molecule type" value="Genomic_DNA"/>
</dbReference>
<organism evidence="1 2">
    <name type="scientific">Camellia lanceoleosa</name>
    <dbReference type="NCBI Taxonomy" id="1840588"/>
    <lineage>
        <taxon>Eukaryota</taxon>
        <taxon>Viridiplantae</taxon>
        <taxon>Streptophyta</taxon>
        <taxon>Embryophyta</taxon>
        <taxon>Tracheophyta</taxon>
        <taxon>Spermatophyta</taxon>
        <taxon>Magnoliopsida</taxon>
        <taxon>eudicotyledons</taxon>
        <taxon>Gunneridae</taxon>
        <taxon>Pentapetalae</taxon>
        <taxon>asterids</taxon>
        <taxon>Ericales</taxon>
        <taxon>Theaceae</taxon>
        <taxon>Camellia</taxon>
    </lineage>
</organism>
<comment type="caution">
    <text evidence="1">The sequence shown here is derived from an EMBL/GenBank/DDBJ whole genome shotgun (WGS) entry which is preliminary data.</text>
</comment>
<protein>
    <submittedName>
        <fullName evidence="1">Disease resistance-like protein DSC1</fullName>
    </submittedName>
</protein>